<keyword evidence="5" id="KW-0934">Plastid</keyword>
<protein>
    <recommendedName>
        <fullName evidence="4">Large ribosomal subunit protein bL33c</fullName>
    </recommendedName>
</protein>
<dbReference type="GO" id="GO:1990904">
    <property type="term" value="C:ribonucleoprotein complex"/>
    <property type="evidence" value="ECO:0007669"/>
    <property type="project" value="UniProtKB-KW"/>
</dbReference>
<dbReference type="InterPro" id="IPR011332">
    <property type="entry name" value="Ribosomal_zn-bd"/>
</dbReference>
<organism evidence="5">
    <name type="scientific">Actinostachys pennula</name>
    <dbReference type="NCBI Taxonomy" id="148577"/>
    <lineage>
        <taxon>Eukaryota</taxon>
        <taxon>Viridiplantae</taxon>
        <taxon>Streptophyta</taxon>
        <taxon>Embryophyta</taxon>
        <taxon>Tracheophyta</taxon>
        <taxon>Polypodiopsida</taxon>
        <taxon>Polypodiidae</taxon>
        <taxon>Schizaeales</taxon>
        <taxon>Schizaeaceae</taxon>
        <taxon>Actinostachys</taxon>
    </lineage>
</organism>
<comment type="similarity">
    <text evidence="1 4">Belongs to the bacterial ribosomal protein bL33 family.</text>
</comment>
<dbReference type="PANTHER" id="PTHR43168:SF2">
    <property type="entry name" value="LARGE RIBOSOMAL SUBUNIT PROTEIN BL33C"/>
    <property type="match status" value="1"/>
</dbReference>
<dbReference type="PANTHER" id="PTHR43168">
    <property type="entry name" value="50S RIBOSOMAL PROTEIN L33, CHLOROPLASTIC"/>
    <property type="match status" value="1"/>
</dbReference>
<reference evidence="5" key="1">
    <citation type="submission" date="2016-02" db="EMBL/GenBank/DDBJ databases">
        <title>Phylogenomics of the Schizaeales.</title>
        <authorList>
            <person name="Labiak P.H."/>
            <person name="Karol K.G."/>
        </authorList>
    </citation>
    <scope>NUCLEOTIDE SEQUENCE</scope>
</reference>
<dbReference type="HAMAP" id="MF_00294">
    <property type="entry name" value="Ribosomal_bL33"/>
    <property type="match status" value="1"/>
</dbReference>
<proteinExistence type="inferred from homology"/>
<dbReference type="NCBIfam" id="TIGR01023">
    <property type="entry name" value="rpmG_bact"/>
    <property type="match status" value="1"/>
</dbReference>
<dbReference type="EMBL" id="KU764518">
    <property type="protein sequence ID" value="AOV84727.1"/>
    <property type="molecule type" value="Genomic_DNA"/>
</dbReference>
<dbReference type="Pfam" id="PF00471">
    <property type="entry name" value="Ribosomal_L33"/>
    <property type="match status" value="1"/>
</dbReference>
<dbReference type="SUPFAM" id="SSF57829">
    <property type="entry name" value="Zn-binding ribosomal proteins"/>
    <property type="match status" value="1"/>
</dbReference>
<accession>A0A1U7AFL5</accession>
<keyword evidence="2 4" id="KW-0689">Ribosomal protein</keyword>
<dbReference type="GO" id="GO:0005840">
    <property type="term" value="C:ribosome"/>
    <property type="evidence" value="ECO:0007669"/>
    <property type="project" value="UniProtKB-KW"/>
</dbReference>
<dbReference type="GO" id="GO:0006412">
    <property type="term" value="P:translation"/>
    <property type="evidence" value="ECO:0007669"/>
    <property type="project" value="UniProtKB-UniRule"/>
</dbReference>
<keyword evidence="5" id="KW-0150">Chloroplast</keyword>
<dbReference type="GO" id="GO:0009507">
    <property type="term" value="C:chloroplast"/>
    <property type="evidence" value="ECO:0007669"/>
    <property type="project" value="UniProtKB-SubCell"/>
</dbReference>
<dbReference type="AlphaFoldDB" id="A0A1U7AFL5"/>
<gene>
    <name evidence="4 5" type="primary">rpl33</name>
</gene>
<dbReference type="GO" id="GO:0003735">
    <property type="term" value="F:structural constituent of ribosome"/>
    <property type="evidence" value="ECO:0007669"/>
    <property type="project" value="InterPro"/>
</dbReference>
<geneLocation type="chloroplast" evidence="5"/>
<evidence type="ECO:0000256" key="3">
    <source>
        <dbReference type="ARBA" id="ARBA00023274"/>
    </source>
</evidence>
<evidence type="ECO:0000256" key="4">
    <source>
        <dbReference type="HAMAP-Rule" id="MF_00294"/>
    </source>
</evidence>
<dbReference type="Gene3D" id="2.20.28.120">
    <property type="entry name" value="Ribosomal protein L33"/>
    <property type="match status" value="1"/>
</dbReference>
<name>A0A1U7AFL5_9MONI</name>
<evidence type="ECO:0000313" key="5">
    <source>
        <dbReference type="EMBL" id="AOV84727.1"/>
    </source>
</evidence>
<dbReference type="NCBIfam" id="NF001764">
    <property type="entry name" value="PRK00504.1"/>
    <property type="match status" value="1"/>
</dbReference>
<evidence type="ECO:0000256" key="1">
    <source>
        <dbReference type="ARBA" id="ARBA00007596"/>
    </source>
</evidence>
<keyword evidence="3 4" id="KW-0687">Ribonucleoprotein</keyword>
<comment type="subcellular location">
    <subcellularLocation>
        <location evidence="4">Plastid</location>
        <location evidence="4">Chloroplast</location>
    </subcellularLocation>
</comment>
<sequence>MTKQKGTRITIALECTECTPEGNGHKFSTIHGYTMRKSRKNTPTRLELKKYCSRCRKHVNHKEIKK</sequence>
<dbReference type="InterPro" id="IPR001705">
    <property type="entry name" value="Ribosomal_bL33"/>
</dbReference>
<evidence type="ECO:0000256" key="2">
    <source>
        <dbReference type="ARBA" id="ARBA00022980"/>
    </source>
</evidence>
<dbReference type="NCBIfam" id="NF001860">
    <property type="entry name" value="PRK00595.1"/>
    <property type="match status" value="1"/>
</dbReference>
<dbReference type="InterPro" id="IPR038584">
    <property type="entry name" value="Ribosomal_bL33_sf"/>
</dbReference>